<proteinExistence type="predicted"/>
<sequence length="165" mass="19805">MRRVLQRLFSEKLNFKLDPQQYVPRHVEKESKNNYSNTSKAQDMKKKFGKEYISAYEKWDLVVPRTDAIDGPKSQYRRLSEKSNFREARMVFYCLLAFFAFEVYRETSRYFKHIVDTKEVIELHLEGHLIKKAVSEKAEAIFDLRKQESEKFANDYKEKLTKKNS</sequence>
<gene>
    <name evidence="1" type="ORF">SteCoe_8425</name>
</gene>
<reference evidence="1 2" key="1">
    <citation type="submission" date="2016-11" db="EMBL/GenBank/DDBJ databases">
        <title>The macronuclear genome of Stentor coeruleus: a giant cell with tiny introns.</title>
        <authorList>
            <person name="Slabodnick M."/>
            <person name="Ruby J.G."/>
            <person name="Reiff S.B."/>
            <person name="Swart E.C."/>
            <person name="Gosai S."/>
            <person name="Prabakaran S."/>
            <person name="Witkowska E."/>
            <person name="Larue G.E."/>
            <person name="Fisher S."/>
            <person name="Freeman R.M."/>
            <person name="Gunawardena J."/>
            <person name="Chu W."/>
            <person name="Stover N.A."/>
            <person name="Gregory B.D."/>
            <person name="Nowacki M."/>
            <person name="Derisi J."/>
            <person name="Roy S.W."/>
            <person name="Marshall W.F."/>
            <person name="Sood P."/>
        </authorList>
    </citation>
    <scope>NUCLEOTIDE SEQUENCE [LARGE SCALE GENOMIC DNA]</scope>
    <source>
        <strain evidence="1">WM001</strain>
    </source>
</reference>
<organism evidence="1 2">
    <name type="scientific">Stentor coeruleus</name>
    <dbReference type="NCBI Taxonomy" id="5963"/>
    <lineage>
        <taxon>Eukaryota</taxon>
        <taxon>Sar</taxon>
        <taxon>Alveolata</taxon>
        <taxon>Ciliophora</taxon>
        <taxon>Postciliodesmatophora</taxon>
        <taxon>Heterotrichea</taxon>
        <taxon>Heterotrichida</taxon>
        <taxon>Stentoridae</taxon>
        <taxon>Stentor</taxon>
    </lineage>
</organism>
<dbReference type="EMBL" id="MPUH01000126">
    <property type="protein sequence ID" value="OMJ89426.1"/>
    <property type="molecule type" value="Genomic_DNA"/>
</dbReference>
<name>A0A1R2CKD8_9CILI</name>
<accession>A0A1R2CKD8</accession>
<keyword evidence="2" id="KW-1185">Reference proteome</keyword>
<evidence type="ECO:0000313" key="1">
    <source>
        <dbReference type="EMBL" id="OMJ89426.1"/>
    </source>
</evidence>
<comment type="caution">
    <text evidence="1">The sequence shown here is derived from an EMBL/GenBank/DDBJ whole genome shotgun (WGS) entry which is preliminary data.</text>
</comment>
<dbReference type="Proteomes" id="UP000187209">
    <property type="component" value="Unassembled WGS sequence"/>
</dbReference>
<dbReference type="AlphaFoldDB" id="A0A1R2CKD8"/>
<evidence type="ECO:0000313" key="2">
    <source>
        <dbReference type="Proteomes" id="UP000187209"/>
    </source>
</evidence>
<protein>
    <submittedName>
        <fullName evidence="1">Uncharacterized protein</fullName>
    </submittedName>
</protein>